<protein>
    <recommendedName>
        <fullName evidence="2">uroporphyrinogen-III C-methyltransferase</fullName>
        <ecNumber evidence="2">2.1.1.107</ecNumber>
    </recommendedName>
</protein>
<dbReference type="EMBL" id="CYSE01000001">
    <property type="protein sequence ID" value="CUH75616.1"/>
    <property type="molecule type" value="Genomic_DNA"/>
</dbReference>
<dbReference type="Proteomes" id="UP000054935">
    <property type="component" value="Unassembled WGS sequence"/>
</dbReference>
<gene>
    <name evidence="10" type="primary">cysG_1</name>
    <name evidence="10" type="ORF">TRN7648_00529</name>
</gene>
<comment type="pathway">
    <text evidence="7">Porphyrin-containing compound metabolism; siroheme biosynthesis; precorrin-2 from uroporphyrinogen III: step 1/1.</text>
</comment>
<dbReference type="NCBIfam" id="NF004790">
    <property type="entry name" value="PRK06136.1"/>
    <property type="match status" value="1"/>
</dbReference>
<evidence type="ECO:0000259" key="9">
    <source>
        <dbReference type="Pfam" id="PF00590"/>
    </source>
</evidence>
<evidence type="ECO:0000256" key="3">
    <source>
        <dbReference type="ARBA" id="ARBA00022603"/>
    </source>
</evidence>
<dbReference type="AlphaFoldDB" id="A0A0P1G1F5"/>
<evidence type="ECO:0000256" key="1">
    <source>
        <dbReference type="ARBA" id="ARBA00005879"/>
    </source>
</evidence>
<keyword evidence="4 8" id="KW-0808">Transferase</keyword>
<dbReference type="PANTHER" id="PTHR45790">
    <property type="entry name" value="SIROHEME SYNTHASE-RELATED"/>
    <property type="match status" value="1"/>
</dbReference>
<dbReference type="UniPathway" id="UPA00262">
    <property type="reaction ID" value="UER00211"/>
</dbReference>
<evidence type="ECO:0000256" key="7">
    <source>
        <dbReference type="ARBA" id="ARBA00025705"/>
    </source>
</evidence>
<dbReference type="InterPro" id="IPR006366">
    <property type="entry name" value="CobA/CysG_C"/>
</dbReference>
<evidence type="ECO:0000256" key="5">
    <source>
        <dbReference type="ARBA" id="ARBA00022691"/>
    </source>
</evidence>
<evidence type="ECO:0000313" key="10">
    <source>
        <dbReference type="EMBL" id="CUH75616.1"/>
    </source>
</evidence>
<evidence type="ECO:0000256" key="6">
    <source>
        <dbReference type="ARBA" id="ARBA00023244"/>
    </source>
</evidence>
<keyword evidence="3 8" id="KW-0489">Methyltransferase</keyword>
<feature type="domain" description="Tetrapyrrole methylase" evidence="9">
    <location>
        <begin position="42"/>
        <end position="252"/>
    </location>
</feature>
<dbReference type="InterPro" id="IPR014776">
    <property type="entry name" value="4pyrrole_Mease_sub2"/>
</dbReference>
<dbReference type="InterPro" id="IPR035996">
    <property type="entry name" value="4pyrrol_Methylase_sf"/>
</dbReference>
<dbReference type="InterPro" id="IPR003043">
    <property type="entry name" value="Uropor_MeTrfase_CS"/>
</dbReference>
<dbReference type="InterPro" id="IPR000878">
    <property type="entry name" value="4pyrrol_Mease"/>
</dbReference>
<dbReference type="PROSITE" id="PS00840">
    <property type="entry name" value="SUMT_2"/>
    <property type="match status" value="1"/>
</dbReference>
<dbReference type="SUPFAM" id="SSF53790">
    <property type="entry name" value="Tetrapyrrole methylase"/>
    <property type="match status" value="1"/>
</dbReference>
<dbReference type="Gene3D" id="3.40.1010.10">
    <property type="entry name" value="Cobalt-precorrin-4 Transmethylase, Domain 1"/>
    <property type="match status" value="1"/>
</dbReference>
<dbReference type="EC" id="2.1.1.107" evidence="2"/>
<dbReference type="InterPro" id="IPR014777">
    <property type="entry name" value="4pyrrole_Mease_sub1"/>
</dbReference>
<evidence type="ECO:0000256" key="4">
    <source>
        <dbReference type="ARBA" id="ARBA00022679"/>
    </source>
</evidence>
<comment type="similarity">
    <text evidence="1 8">Belongs to the precorrin methyltransferase family.</text>
</comment>
<dbReference type="PROSITE" id="PS00839">
    <property type="entry name" value="SUMT_1"/>
    <property type="match status" value="1"/>
</dbReference>
<dbReference type="OrthoDB" id="9815856at2"/>
<keyword evidence="11" id="KW-1185">Reference proteome</keyword>
<evidence type="ECO:0000256" key="2">
    <source>
        <dbReference type="ARBA" id="ARBA00012162"/>
    </source>
</evidence>
<dbReference type="NCBIfam" id="TIGR01469">
    <property type="entry name" value="cobA_cysG_Cterm"/>
    <property type="match status" value="1"/>
</dbReference>
<keyword evidence="5" id="KW-0949">S-adenosyl-L-methionine</keyword>
<dbReference type="Pfam" id="PF00590">
    <property type="entry name" value="TP_methylase"/>
    <property type="match status" value="1"/>
</dbReference>
<dbReference type="STRING" id="441103.TRN7648_00529"/>
<dbReference type="GO" id="GO:0004851">
    <property type="term" value="F:uroporphyrin-III C-methyltransferase activity"/>
    <property type="evidence" value="ECO:0007669"/>
    <property type="project" value="UniProtKB-EC"/>
</dbReference>
<dbReference type="Gene3D" id="3.30.950.10">
    <property type="entry name" value="Methyltransferase, Cobalt-precorrin-4 Transmethylase, Domain 2"/>
    <property type="match status" value="1"/>
</dbReference>
<proteinExistence type="inferred from homology"/>
<keyword evidence="6" id="KW-0627">Porphyrin biosynthesis</keyword>
<evidence type="ECO:0000313" key="11">
    <source>
        <dbReference type="Proteomes" id="UP000054935"/>
    </source>
</evidence>
<name>A0A0P1G1F5_9RHOB</name>
<dbReference type="RefSeq" id="WP_083499735.1">
    <property type="nucleotide sequence ID" value="NZ_CYSE01000001.1"/>
</dbReference>
<accession>A0A0P1G1F5</accession>
<dbReference type="FunFam" id="3.40.1010.10:FF:000001">
    <property type="entry name" value="Siroheme synthase"/>
    <property type="match status" value="1"/>
</dbReference>
<dbReference type="CDD" id="cd11642">
    <property type="entry name" value="SUMT"/>
    <property type="match status" value="1"/>
</dbReference>
<evidence type="ECO:0000256" key="8">
    <source>
        <dbReference type="RuleBase" id="RU003960"/>
    </source>
</evidence>
<organism evidence="10 11">
    <name type="scientific">Tropicibacter naphthalenivorans</name>
    <dbReference type="NCBI Taxonomy" id="441103"/>
    <lineage>
        <taxon>Bacteria</taxon>
        <taxon>Pseudomonadati</taxon>
        <taxon>Pseudomonadota</taxon>
        <taxon>Alphaproteobacteria</taxon>
        <taxon>Rhodobacterales</taxon>
        <taxon>Roseobacteraceae</taxon>
        <taxon>Tropicibacter</taxon>
    </lineage>
</organism>
<reference evidence="10 11" key="1">
    <citation type="submission" date="2015-09" db="EMBL/GenBank/DDBJ databases">
        <authorList>
            <consortium name="Swine Surveillance"/>
        </authorList>
    </citation>
    <scope>NUCLEOTIDE SEQUENCE [LARGE SCALE GENOMIC DNA]</scope>
    <source>
        <strain evidence="10 11">CECT 7648</strain>
    </source>
</reference>
<sequence>MALFPTLSLFSAGDGPVRRKAMDLLRRIVEGKATPVQGGMGTIALVGTGPGAADLLTVRAVDRIRTAEVIFYDRLVDPEVLEYADARAEKVYVGKEVGAHAWPQERINAAIVAEALRGRRVVRLKSGDPGVFGRAGEELTAAAEHAIPVEMVPGVTAACAAASAMGQSLTERGVSDTLILTTAMGRAGDPLPDCARMSAPGTTTAFYMGVRQAGRIAQALQGRGLPQDAPITVAVEVSKPGQRVFRTDLGDMPDLIAREGITGCAILMVTWPEARVALTETPVAAMV</sequence>
<dbReference type="GO" id="GO:0032259">
    <property type="term" value="P:methylation"/>
    <property type="evidence" value="ECO:0007669"/>
    <property type="project" value="UniProtKB-KW"/>
</dbReference>
<dbReference type="GO" id="GO:0019354">
    <property type="term" value="P:siroheme biosynthetic process"/>
    <property type="evidence" value="ECO:0007669"/>
    <property type="project" value="UniProtKB-UniPathway"/>
</dbReference>
<dbReference type="InterPro" id="IPR050161">
    <property type="entry name" value="Siro_Cobalamin_biosynth"/>
</dbReference>
<dbReference type="PANTHER" id="PTHR45790:SF3">
    <property type="entry name" value="S-ADENOSYL-L-METHIONINE-DEPENDENT UROPORPHYRINOGEN III METHYLTRANSFERASE, CHLOROPLASTIC"/>
    <property type="match status" value="1"/>
</dbReference>